<gene>
    <name evidence="2" type="ORF">VB738_12435</name>
</gene>
<evidence type="ECO:0000313" key="3">
    <source>
        <dbReference type="Proteomes" id="UP001304461"/>
    </source>
</evidence>
<feature type="compositionally biased region" description="Polar residues" evidence="1">
    <location>
        <begin position="10"/>
        <end position="19"/>
    </location>
</feature>
<accession>A0ABU5RWA2</accession>
<comment type="caution">
    <text evidence="2">The sequence shown here is derived from an EMBL/GenBank/DDBJ whole genome shotgun (WGS) entry which is preliminary data.</text>
</comment>
<reference evidence="2 3" key="1">
    <citation type="submission" date="2023-12" db="EMBL/GenBank/DDBJ databases">
        <title>Baltic Sea Cyanobacteria.</title>
        <authorList>
            <person name="Delbaje E."/>
            <person name="Fewer D.P."/>
            <person name="Shishido T.K."/>
        </authorList>
    </citation>
    <scope>NUCLEOTIDE SEQUENCE [LARGE SCALE GENOMIC DNA]</scope>
    <source>
        <strain evidence="2 3">UHCC 0139</strain>
    </source>
</reference>
<dbReference type="Proteomes" id="UP001304461">
    <property type="component" value="Unassembled WGS sequence"/>
</dbReference>
<dbReference type="EMBL" id="JAYGHX010000007">
    <property type="protein sequence ID" value="MEA5392066.1"/>
    <property type="molecule type" value="Genomic_DNA"/>
</dbReference>
<keyword evidence="3" id="KW-1185">Reference proteome</keyword>
<dbReference type="RefSeq" id="WP_323306027.1">
    <property type="nucleotide sequence ID" value="NZ_JAYGHX010000007.1"/>
</dbReference>
<name>A0ABU5RWA2_9CYAN</name>
<protein>
    <submittedName>
        <fullName evidence="2">Uncharacterized protein</fullName>
    </submittedName>
</protein>
<organism evidence="2 3">
    <name type="scientific">Cyanobium gracile UHCC 0139</name>
    <dbReference type="NCBI Taxonomy" id="3110308"/>
    <lineage>
        <taxon>Bacteria</taxon>
        <taxon>Bacillati</taxon>
        <taxon>Cyanobacteriota</taxon>
        <taxon>Cyanophyceae</taxon>
        <taxon>Synechococcales</taxon>
        <taxon>Prochlorococcaceae</taxon>
        <taxon>Cyanobium</taxon>
    </lineage>
</organism>
<proteinExistence type="predicted"/>
<evidence type="ECO:0000313" key="2">
    <source>
        <dbReference type="EMBL" id="MEA5392066.1"/>
    </source>
</evidence>
<evidence type="ECO:0000256" key="1">
    <source>
        <dbReference type="SAM" id="MobiDB-lite"/>
    </source>
</evidence>
<feature type="region of interest" description="Disordered" evidence="1">
    <location>
        <begin position="1"/>
        <end position="21"/>
    </location>
</feature>
<sequence length="56" mass="6132">MFESTHEPTTDQLNSTSLKWGNDGELSELDLQRILGLLSQVDPVAEALMEGRSEAA</sequence>